<evidence type="ECO:0000256" key="3">
    <source>
        <dbReference type="ARBA" id="ARBA00022801"/>
    </source>
</evidence>
<dbReference type="Gene3D" id="3.40.720.10">
    <property type="entry name" value="Alkaline Phosphatase, subunit A"/>
    <property type="match status" value="1"/>
</dbReference>
<dbReference type="InterPro" id="IPR000917">
    <property type="entry name" value="Sulfatase_N"/>
</dbReference>
<evidence type="ECO:0000259" key="6">
    <source>
        <dbReference type="Pfam" id="PF00884"/>
    </source>
</evidence>
<feature type="chain" id="PRO_5021744892" evidence="5">
    <location>
        <begin position="26"/>
        <end position="480"/>
    </location>
</feature>
<dbReference type="OrthoDB" id="237120at2"/>
<evidence type="ECO:0000313" key="7">
    <source>
        <dbReference type="EMBL" id="QDT35624.1"/>
    </source>
</evidence>
<reference evidence="7 8" key="1">
    <citation type="submission" date="2019-02" db="EMBL/GenBank/DDBJ databases">
        <title>Deep-cultivation of Planctomycetes and their phenomic and genomic characterization uncovers novel biology.</title>
        <authorList>
            <person name="Wiegand S."/>
            <person name="Jogler M."/>
            <person name="Boedeker C."/>
            <person name="Pinto D."/>
            <person name="Vollmers J."/>
            <person name="Rivas-Marin E."/>
            <person name="Kohn T."/>
            <person name="Peeters S.H."/>
            <person name="Heuer A."/>
            <person name="Rast P."/>
            <person name="Oberbeckmann S."/>
            <person name="Bunk B."/>
            <person name="Jeske O."/>
            <person name="Meyerdierks A."/>
            <person name="Storesund J.E."/>
            <person name="Kallscheuer N."/>
            <person name="Luecker S."/>
            <person name="Lage O.M."/>
            <person name="Pohl T."/>
            <person name="Merkel B.J."/>
            <person name="Hornburger P."/>
            <person name="Mueller R.-W."/>
            <person name="Bruemmer F."/>
            <person name="Labrenz M."/>
            <person name="Spormann A.M."/>
            <person name="Op den Camp H."/>
            <person name="Overmann J."/>
            <person name="Amann R."/>
            <person name="Jetten M.S.M."/>
            <person name="Mascher T."/>
            <person name="Medema M.H."/>
            <person name="Devos D.P."/>
            <person name="Kaster A.-K."/>
            <person name="Ovreas L."/>
            <person name="Rohde M."/>
            <person name="Galperin M.Y."/>
            <person name="Jogler C."/>
        </authorList>
    </citation>
    <scope>NUCLEOTIDE SEQUENCE [LARGE SCALE GENOMIC DNA]</scope>
    <source>
        <strain evidence="7 8">Mal48</strain>
    </source>
</reference>
<dbReference type="InterPro" id="IPR017850">
    <property type="entry name" value="Alkaline_phosphatase_core_sf"/>
</dbReference>
<name>A0A517QVM0_9PLAN</name>
<sequence length="480" mass="54672" precursor="true">MMLTPRLFPLTSLLALYLLQTIASAADRPNIVFIYTDDQAPTAVGFSGNTELKTPNIDRIANEGIVIKNAFTVTPVCSPARAALATSRYACELEILDWINPKKEPELGLNPNTITWMELLQKAGYRTSLSGKWHLGTADRYHPTLQGFDDFMGIRSGGCPPKDPVLEVNGHDTKMSGFTVDLVTENALKFIRENQKKPFLASIHYREPHAAWLPTRDEDWEPYQDLDPSLPQPVHPDLNVELVKKRIREYYASVASVDRNVGRVLDLLDELKLADNTVVVFTSDHGYHYGHHALWYKGNAQWMLNTLPEQTWPHIAPKQRPNMYDQALKVPAAIRWPAGLKGGRTVPQTMSNLDWYPTLLAMVNVEIPDDLEIRGRDFTPMLKGLRIAWDNSLYSEYSMRHGAKTDMRCWRTPQWKLMIDFANPGRGELYDLNNDPNELTNLFDSEEPQHVAIRDSFKSKILKKIKQINDPLQLEIESLN</sequence>
<dbReference type="RefSeq" id="WP_145205498.1">
    <property type="nucleotide sequence ID" value="NZ_CP036267.1"/>
</dbReference>
<dbReference type="PANTHER" id="PTHR42693:SF53">
    <property type="entry name" value="ENDO-4-O-SULFATASE"/>
    <property type="match status" value="1"/>
</dbReference>
<dbReference type="KEGG" id="tpol:Mal48_49020"/>
<keyword evidence="3 7" id="KW-0378">Hydrolase</keyword>
<feature type="domain" description="Sulfatase N-terminal" evidence="6">
    <location>
        <begin position="29"/>
        <end position="364"/>
    </location>
</feature>
<dbReference type="AlphaFoldDB" id="A0A517QVM0"/>
<evidence type="ECO:0000256" key="1">
    <source>
        <dbReference type="ARBA" id="ARBA00008779"/>
    </source>
</evidence>
<gene>
    <name evidence="7" type="ORF">Mal48_49020</name>
</gene>
<evidence type="ECO:0000256" key="4">
    <source>
        <dbReference type="ARBA" id="ARBA00022837"/>
    </source>
</evidence>
<dbReference type="EC" id="3.1.6.1" evidence="7"/>
<dbReference type="InterPro" id="IPR050738">
    <property type="entry name" value="Sulfatase"/>
</dbReference>
<dbReference type="EMBL" id="CP036267">
    <property type="protein sequence ID" value="QDT35624.1"/>
    <property type="molecule type" value="Genomic_DNA"/>
</dbReference>
<dbReference type="Gene3D" id="3.30.1120.10">
    <property type="match status" value="1"/>
</dbReference>
<dbReference type="InterPro" id="IPR024607">
    <property type="entry name" value="Sulfatase_CS"/>
</dbReference>
<dbReference type="Pfam" id="PF00884">
    <property type="entry name" value="Sulfatase"/>
    <property type="match status" value="1"/>
</dbReference>
<keyword evidence="4" id="KW-0106">Calcium</keyword>
<dbReference type="SUPFAM" id="SSF53649">
    <property type="entry name" value="Alkaline phosphatase-like"/>
    <property type="match status" value="1"/>
</dbReference>
<dbReference type="Proteomes" id="UP000315724">
    <property type="component" value="Chromosome"/>
</dbReference>
<proteinExistence type="inferred from homology"/>
<keyword evidence="2" id="KW-0479">Metal-binding</keyword>
<protein>
    <submittedName>
        <fullName evidence="7">Arylsulfatase</fullName>
        <ecNumber evidence="7">3.1.6.1</ecNumber>
    </submittedName>
</protein>
<evidence type="ECO:0000313" key="8">
    <source>
        <dbReference type="Proteomes" id="UP000315724"/>
    </source>
</evidence>
<evidence type="ECO:0000256" key="5">
    <source>
        <dbReference type="SAM" id="SignalP"/>
    </source>
</evidence>
<comment type="similarity">
    <text evidence="1">Belongs to the sulfatase family.</text>
</comment>
<keyword evidence="5" id="KW-0732">Signal</keyword>
<organism evidence="7 8">
    <name type="scientific">Thalassoglobus polymorphus</name>
    <dbReference type="NCBI Taxonomy" id="2527994"/>
    <lineage>
        <taxon>Bacteria</taxon>
        <taxon>Pseudomonadati</taxon>
        <taxon>Planctomycetota</taxon>
        <taxon>Planctomycetia</taxon>
        <taxon>Planctomycetales</taxon>
        <taxon>Planctomycetaceae</taxon>
        <taxon>Thalassoglobus</taxon>
    </lineage>
</organism>
<dbReference type="PANTHER" id="PTHR42693">
    <property type="entry name" value="ARYLSULFATASE FAMILY MEMBER"/>
    <property type="match status" value="1"/>
</dbReference>
<evidence type="ECO:0000256" key="2">
    <source>
        <dbReference type="ARBA" id="ARBA00022723"/>
    </source>
</evidence>
<dbReference type="PROSITE" id="PS00149">
    <property type="entry name" value="SULFATASE_2"/>
    <property type="match status" value="1"/>
</dbReference>
<accession>A0A517QVM0</accession>
<dbReference type="GO" id="GO:0046872">
    <property type="term" value="F:metal ion binding"/>
    <property type="evidence" value="ECO:0007669"/>
    <property type="project" value="UniProtKB-KW"/>
</dbReference>
<keyword evidence="8" id="KW-1185">Reference proteome</keyword>
<feature type="signal peptide" evidence="5">
    <location>
        <begin position="1"/>
        <end position="25"/>
    </location>
</feature>
<dbReference type="GO" id="GO:0004065">
    <property type="term" value="F:arylsulfatase activity"/>
    <property type="evidence" value="ECO:0007669"/>
    <property type="project" value="UniProtKB-EC"/>
</dbReference>